<organism evidence="2 3">
    <name type="scientific">Thauera linaloolentis (strain DSM 12138 / JCM 21573 / CCUG 41526 / CIP 105981 / IAM 15112 / NBRC 102519 / 47Lol)</name>
    <dbReference type="NCBI Taxonomy" id="1123367"/>
    <lineage>
        <taxon>Bacteria</taxon>
        <taxon>Pseudomonadati</taxon>
        <taxon>Pseudomonadota</taxon>
        <taxon>Betaproteobacteria</taxon>
        <taxon>Rhodocyclales</taxon>
        <taxon>Zoogloeaceae</taxon>
        <taxon>Thauera</taxon>
    </lineage>
</organism>
<keyword evidence="3" id="KW-1185">Reference proteome</keyword>
<feature type="signal peptide" evidence="1">
    <location>
        <begin position="1"/>
        <end position="27"/>
    </location>
</feature>
<accession>N6XUN6</accession>
<proteinExistence type="predicted"/>
<evidence type="ECO:0000256" key="1">
    <source>
        <dbReference type="SAM" id="SignalP"/>
    </source>
</evidence>
<reference evidence="2 3" key="1">
    <citation type="submission" date="2012-09" db="EMBL/GenBank/DDBJ databases">
        <title>Draft Genome Sequences of 6 Strains from Genus Thauera.</title>
        <authorList>
            <person name="Liu B."/>
            <person name="Shapleigh J.P."/>
            <person name="Frostegard A.H."/>
        </authorList>
    </citation>
    <scope>NUCLEOTIDE SEQUENCE [LARGE SCALE GENOMIC DNA]</scope>
    <source>
        <strain evidence="3">47Lol / DSM 12138</strain>
    </source>
</reference>
<evidence type="ECO:0000313" key="3">
    <source>
        <dbReference type="Proteomes" id="UP000013232"/>
    </source>
</evidence>
<sequence length="185" mass="19854">MPRAARRLLFAALSGLLAAGCATPPPAVYQSESFQRETPFVTWSTREPADACELGKRALLSQGYRLDGSDTVRVRGEKLFQPRPDEGVTLNITLVCLPSNVGAVIYANALQTRYALKSASTSTGVSVAGIGSISLPWSADKEALVKIGEETVTDPGFYRRLFALVEVLDGTRVDSVDLYSGGVER</sequence>
<protein>
    <recommendedName>
        <fullName evidence="4">Lipoprotein</fullName>
    </recommendedName>
</protein>
<dbReference type="PROSITE" id="PS51257">
    <property type="entry name" value="PROKAR_LIPOPROTEIN"/>
    <property type="match status" value="1"/>
</dbReference>
<evidence type="ECO:0000313" key="2">
    <source>
        <dbReference type="EMBL" id="ENO85436.1"/>
    </source>
</evidence>
<dbReference type="EMBL" id="AMXE01000075">
    <property type="protein sequence ID" value="ENO85436.1"/>
    <property type="molecule type" value="Genomic_DNA"/>
</dbReference>
<dbReference type="eggNOG" id="ENOG5032R9I">
    <property type="taxonomic scope" value="Bacteria"/>
</dbReference>
<dbReference type="InterPro" id="IPR018718">
    <property type="entry name" value="DUF2242"/>
</dbReference>
<dbReference type="RefSeq" id="WP_004342602.1">
    <property type="nucleotide sequence ID" value="NZ_AMXE01000075.1"/>
</dbReference>
<evidence type="ECO:0008006" key="4">
    <source>
        <dbReference type="Google" id="ProtNLM"/>
    </source>
</evidence>
<feature type="chain" id="PRO_5004127738" description="Lipoprotein" evidence="1">
    <location>
        <begin position="28"/>
        <end position="185"/>
    </location>
</feature>
<dbReference type="AlphaFoldDB" id="N6XUN6"/>
<name>N6XUN6_THAL4</name>
<dbReference type="STRING" id="1123367.GCA_000621305_03730"/>
<keyword evidence="1" id="KW-0732">Signal</keyword>
<dbReference type="Proteomes" id="UP000013232">
    <property type="component" value="Unassembled WGS sequence"/>
</dbReference>
<gene>
    <name evidence="2" type="ORF">C666_15345</name>
</gene>
<comment type="caution">
    <text evidence="2">The sequence shown here is derived from an EMBL/GenBank/DDBJ whole genome shotgun (WGS) entry which is preliminary data.</text>
</comment>
<dbReference type="Pfam" id="PF10001">
    <property type="entry name" value="DUF2242"/>
    <property type="match status" value="1"/>
</dbReference>